<feature type="transmembrane region" description="Helical" evidence="1">
    <location>
        <begin position="197"/>
        <end position="217"/>
    </location>
</feature>
<evidence type="ECO:0000313" key="2">
    <source>
        <dbReference type="EnsemblMetazoa" id="GPAI018959-PA"/>
    </source>
</evidence>
<accession>A0A1A9ZM73</accession>
<sequence length="227" mass="26045">MRSSLLVLWGSKELGGINWSYVIISSFALARAEISWARRIRAILAFCEVRQFVGRSAALQDPSSLPSFVPALKPLRKILVDVIDNFMAPYSFWNRLSGFDWICPDPLWVAMRQLTANAFVYDLVAQTARLVTKELEFLGCSFELGAYNVVIETYALTLRTPFWTDTAADYWSLDTCLDMELSDILLNSNTQSMLSQFGLFLYLFVVFFFPSFLWRPVRKLWPDTSNN</sequence>
<evidence type="ECO:0000313" key="3">
    <source>
        <dbReference type="Proteomes" id="UP000092445"/>
    </source>
</evidence>
<keyword evidence="1" id="KW-0812">Transmembrane</keyword>
<reference evidence="2" key="2">
    <citation type="submission" date="2020-05" db="UniProtKB">
        <authorList>
            <consortium name="EnsemblMetazoa"/>
        </authorList>
    </citation>
    <scope>IDENTIFICATION</scope>
    <source>
        <strain evidence="2">IAEA</strain>
    </source>
</reference>
<proteinExistence type="predicted"/>
<name>A0A1A9ZM73_GLOPL</name>
<reference evidence="3" key="1">
    <citation type="submission" date="2014-03" db="EMBL/GenBank/DDBJ databases">
        <authorList>
            <person name="Aksoy S."/>
            <person name="Warren W."/>
            <person name="Wilson R.K."/>
        </authorList>
    </citation>
    <scope>NUCLEOTIDE SEQUENCE [LARGE SCALE GENOMIC DNA]</scope>
    <source>
        <strain evidence="3">IAEA</strain>
    </source>
</reference>
<dbReference type="EnsemblMetazoa" id="GPAI018959-RA">
    <property type="protein sequence ID" value="GPAI018959-PA"/>
    <property type="gene ID" value="GPAI018959"/>
</dbReference>
<dbReference type="AlphaFoldDB" id="A0A1A9ZM73"/>
<organism evidence="2 3">
    <name type="scientific">Glossina pallidipes</name>
    <name type="common">Tsetse fly</name>
    <dbReference type="NCBI Taxonomy" id="7398"/>
    <lineage>
        <taxon>Eukaryota</taxon>
        <taxon>Metazoa</taxon>
        <taxon>Ecdysozoa</taxon>
        <taxon>Arthropoda</taxon>
        <taxon>Hexapoda</taxon>
        <taxon>Insecta</taxon>
        <taxon>Pterygota</taxon>
        <taxon>Neoptera</taxon>
        <taxon>Endopterygota</taxon>
        <taxon>Diptera</taxon>
        <taxon>Brachycera</taxon>
        <taxon>Muscomorpha</taxon>
        <taxon>Hippoboscoidea</taxon>
        <taxon>Glossinidae</taxon>
        <taxon>Glossina</taxon>
    </lineage>
</organism>
<keyword evidence="1" id="KW-0472">Membrane</keyword>
<protein>
    <submittedName>
        <fullName evidence="2">Uncharacterized protein</fullName>
    </submittedName>
</protein>
<dbReference type="VEuPathDB" id="VectorBase:GPAI018959"/>
<dbReference type="Proteomes" id="UP000092445">
    <property type="component" value="Unassembled WGS sequence"/>
</dbReference>
<keyword evidence="1" id="KW-1133">Transmembrane helix</keyword>
<keyword evidence="3" id="KW-1185">Reference proteome</keyword>
<evidence type="ECO:0000256" key="1">
    <source>
        <dbReference type="SAM" id="Phobius"/>
    </source>
</evidence>